<dbReference type="Proteomes" id="UP000199651">
    <property type="component" value="Unassembled WGS sequence"/>
</dbReference>
<organism evidence="1 2">
    <name type="scientific">Actinokineospora alba</name>
    <dbReference type="NCBI Taxonomy" id="504798"/>
    <lineage>
        <taxon>Bacteria</taxon>
        <taxon>Bacillati</taxon>
        <taxon>Actinomycetota</taxon>
        <taxon>Actinomycetes</taxon>
        <taxon>Pseudonocardiales</taxon>
        <taxon>Pseudonocardiaceae</taxon>
        <taxon>Actinokineospora</taxon>
    </lineage>
</organism>
<accession>A0A1H0KE08</accession>
<reference evidence="1" key="1">
    <citation type="submission" date="2016-10" db="EMBL/GenBank/DDBJ databases">
        <authorList>
            <person name="de Groot N.N."/>
        </authorList>
    </citation>
    <scope>NUCLEOTIDE SEQUENCE [LARGE SCALE GENOMIC DNA]</scope>
    <source>
        <strain evidence="1">IBRC-M 10655</strain>
    </source>
</reference>
<sequence length="92" mass="10446">MDHMATANERVHRGKVLQWNEEDGWGIIESPTIDSPIWTHFSTIDPADPNTSPGGYRRLRVNEAVDVTVERAEQDGYHWRATWVKGAQETAS</sequence>
<keyword evidence="2" id="KW-1185">Reference proteome</keyword>
<name>A0A1H0KE08_9PSEU</name>
<gene>
    <name evidence="1" type="ORF">SAMN05192558_103443</name>
</gene>
<proteinExistence type="predicted"/>
<evidence type="ECO:0008006" key="3">
    <source>
        <dbReference type="Google" id="ProtNLM"/>
    </source>
</evidence>
<evidence type="ECO:0000313" key="2">
    <source>
        <dbReference type="Proteomes" id="UP000199651"/>
    </source>
</evidence>
<evidence type="ECO:0000313" key="1">
    <source>
        <dbReference type="EMBL" id="SDO54050.1"/>
    </source>
</evidence>
<dbReference type="EMBL" id="FNJB01000003">
    <property type="protein sequence ID" value="SDO54050.1"/>
    <property type="molecule type" value="Genomic_DNA"/>
</dbReference>
<dbReference type="SUPFAM" id="SSF50249">
    <property type="entry name" value="Nucleic acid-binding proteins"/>
    <property type="match status" value="1"/>
</dbReference>
<dbReference type="InterPro" id="IPR012340">
    <property type="entry name" value="NA-bd_OB-fold"/>
</dbReference>
<protein>
    <recommendedName>
        <fullName evidence="3">Cold shock protein, CspA family</fullName>
    </recommendedName>
</protein>
<dbReference type="Gene3D" id="2.40.50.140">
    <property type="entry name" value="Nucleic acid-binding proteins"/>
    <property type="match status" value="1"/>
</dbReference>
<dbReference type="STRING" id="504798.SAMN05421871_102606"/>
<dbReference type="AlphaFoldDB" id="A0A1H0KE08"/>